<dbReference type="Proteomes" id="UP000282613">
    <property type="component" value="Unassembled WGS sequence"/>
</dbReference>
<name>A0A0R3WBT6_TAEAS</name>
<accession>A0A0R3WBT6</accession>
<dbReference type="InterPro" id="IPR008974">
    <property type="entry name" value="TRAF-like"/>
</dbReference>
<dbReference type="AlphaFoldDB" id="A0A0R3WBT6"/>
<reference evidence="1 2" key="2">
    <citation type="submission" date="2018-11" db="EMBL/GenBank/DDBJ databases">
        <authorList>
            <consortium name="Pathogen Informatics"/>
        </authorList>
    </citation>
    <scope>NUCLEOTIDE SEQUENCE [LARGE SCALE GENOMIC DNA]</scope>
</reference>
<reference evidence="3" key="1">
    <citation type="submission" date="2017-02" db="UniProtKB">
        <authorList>
            <consortium name="WormBaseParasite"/>
        </authorList>
    </citation>
    <scope>IDENTIFICATION</scope>
</reference>
<dbReference type="Gene3D" id="2.60.210.10">
    <property type="entry name" value="Apoptosis, Tumor Necrosis Factor Receptor Associated Protein 2, Chain A"/>
    <property type="match status" value="1"/>
</dbReference>
<gene>
    <name evidence="1" type="ORF">TASK_LOCUS8121</name>
</gene>
<dbReference type="OrthoDB" id="941555at2759"/>
<organism evidence="3">
    <name type="scientific">Taenia asiatica</name>
    <name type="common">Asian tapeworm</name>
    <dbReference type="NCBI Taxonomy" id="60517"/>
    <lineage>
        <taxon>Eukaryota</taxon>
        <taxon>Metazoa</taxon>
        <taxon>Spiralia</taxon>
        <taxon>Lophotrochozoa</taxon>
        <taxon>Platyhelminthes</taxon>
        <taxon>Cestoda</taxon>
        <taxon>Eucestoda</taxon>
        <taxon>Cyclophyllidea</taxon>
        <taxon>Taeniidae</taxon>
        <taxon>Taenia</taxon>
    </lineage>
</organism>
<evidence type="ECO:0000313" key="3">
    <source>
        <dbReference type="WBParaSite" id="TASK_0000812001-mRNA-1"/>
    </source>
</evidence>
<evidence type="ECO:0000313" key="1">
    <source>
        <dbReference type="EMBL" id="VDK39598.1"/>
    </source>
</evidence>
<dbReference type="EMBL" id="UYRS01018732">
    <property type="protein sequence ID" value="VDK39598.1"/>
    <property type="molecule type" value="Genomic_DNA"/>
</dbReference>
<keyword evidence="2" id="KW-1185">Reference proteome</keyword>
<dbReference type="STRING" id="60517.A0A0R3WBT6"/>
<sequence>MATDIALPGAVDWVMMQLCFGHCAMLVLAKQERVSPDQLLFALTPLSNQMNRMTVHARVRSSLFSTPFLLA</sequence>
<dbReference type="WBParaSite" id="TASK_0000812001-mRNA-1">
    <property type="protein sequence ID" value="TASK_0000812001-mRNA-1"/>
    <property type="gene ID" value="TASK_0000812001"/>
</dbReference>
<proteinExistence type="predicted"/>
<evidence type="ECO:0000313" key="2">
    <source>
        <dbReference type="Proteomes" id="UP000282613"/>
    </source>
</evidence>
<protein>
    <submittedName>
        <fullName evidence="3">Secreted protein</fullName>
    </submittedName>
</protein>